<dbReference type="EMBL" id="QPJD01000008">
    <property type="protein sequence ID" value="RCW47467.1"/>
    <property type="molecule type" value="Genomic_DNA"/>
</dbReference>
<dbReference type="PANTHER" id="PTHR34820">
    <property type="entry name" value="INNER MEMBRANE PROTEIN YEBZ"/>
    <property type="match status" value="1"/>
</dbReference>
<dbReference type="SUPFAM" id="SSF81296">
    <property type="entry name" value="E set domains"/>
    <property type="match status" value="1"/>
</dbReference>
<keyword evidence="5" id="KW-0732">Signal</keyword>
<evidence type="ECO:0000313" key="13">
    <source>
        <dbReference type="EMBL" id="RCW47467.1"/>
    </source>
</evidence>
<keyword evidence="4" id="KW-0479">Metal-binding</keyword>
<evidence type="ECO:0000256" key="6">
    <source>
        <dbReference type="ARBA" id="ARBA00022989"/>
    </source>
</evidence>
<keyword evidence="8 10" id="KW-0472">Membrane</keyword>
<evidence type="ECO:0000259" key="11">
    <source>
        <dbReference type="Pfam" id="PF04234"/>
    </source>
</evidence>
<evidence type="ECO:0000256" key="9">
    <source>
        <dbReference type="SAM" id="MobiDB-lite"/>
    </source>
</evidence>
<protein>
    <submittedName>
        <fullName evidence="13">Putative copper export protein</fullName>
    </submittedName>
</protein>
<feature type="compositionally biased region" description="Polar residues" evidence="9">
    <location>
        <begin position="190"/>
        <end position="206"/>
    </location>
</feature>
<dbReference type="InterPro" id="IPR032694">
    <property type="entry name" value="CopC/D"/>
</dbReference>
<feature type="transmembrane region" description="Helical" evidence="10">
    <location>
        <begin position="509"/>
        <end position="530"/>
    </location>
</feature>
<feature type="transmembrane region" description="Helical" evidence="10">
    <location>
        <begin position="471"/>
        <end position="489"/>
    </location>
</feature>
<dbReference type="GO" id="GO:0005507">
    <property type="term" value="F:copper ion binding"/>
    <property type="evidence" value="ECO:0007669"/>
    <property type="project" value="InterPro"/>
</dbReference>
<organism evidence="13 14">
    <name type="scientific">Paenibacillus prosopidis</name>
    <dbReference type="NCBI Taxonomy" id="630520"/>
    <lineage>
        <taxon>Bacteria</taxon>
        <taxon>Bacillati</taxon>
        <taxon>Bacillota</taxon>
        <taxon>Bacilli</taxon>
        <taxon>Bacillales</taxon>
        <taxon>Paenibacillaceae</taxon>
        <taxon>Paenibacillus</taxon>
    </lineage>
</organism>
<keyword evidence="7" id="KW-0186">Copper</keyword>
<sequence length="703" mass="73984">MIWACLPGFVSAHAYILQSTPLQNAELTDSPSTIRIKFTEKIDTKLSTITLHNSADGSSIPGTLSSEGDVTLLYTIPKLDKGVYKVSWQVLSLDTHITDGSFRFAVGMKLEQTKPDETISLDGDPGQPGNSAGSDSGATASPKPGGSQTTKPSAIAKPKPSSSPSPSPSAGQTAAGSETMPSPTPKPTLVNDTGNVESSPTSSTDKAASESGDADSALDEDNGLAAGASGGPKATDNIGSLGAGRTSVDESITTQEEVDEAALTELSAPDEGGYSHAEGEHNHAGGNGLMITLRVFDIFTGALLAGILFFRYVIWREHEAAAPFGFSLMAERIVIGTASLIWIGSGLIRLSMLSEHFGGLSLYTVATGTVLGKVASLRPAGALFLLLLAFAPVRERLWANRIKLAAAAALIVTFPLTGHAYASVSDAAAAVIAHTVHMGAAAIWFGGLAGLLSLTFDREAVTRLNRIAERFSVWALPSMALILVSGIWLSITRLSSWGQLVTTEYGRLILAKSGFMLLVLVIAALHKLLFMPRIAQAAANQPQMRAASRGLMLGIRFEVLLAVLLFVLAGWLSSTPPPPDAASQPGAEPVYWHVMGDQAHMSMRISDDEASGEQAARLDVWLPEGMGAPVSAIAKVTVKSGGQVSIPLDLQPAAAELYEYPGFTKYTYLAKGVFIDETKESLITIDLSDEEGNSFHYEHAVGR</sequence>
<comment type="caution">
    <text evidence="13">The sequence shown here is derived from an EMBL/GenBank/DDBJ whole genome shotgun (WGS) entry which is preliminary data.</text>
</comment>
<dbReference type="GO" id="GO:0006825">
    <property type="term" value="P:copper ion transport"/>
    <property type="evidence" value="ECO:0007669"/>
    <property type="project" value="InterPro"/>
</dbReference>
<evidence type="ECO:0000313" key="14">
    <source>
        <dbReference type="Proteomes" id="UP000252415"/>
    </source>
</evidence>
<keyword evidence="3 10" id="KW-0812">Transmembrane</keyword>
<feature type="transmembrane region" description="Helical" evidence="10">
    <location>
        <begin position="370"/>
        <end position="390"/>
    </location>
</feature>
<dbReference type="InterPro" id="IPR008457">
    <property type="entry name" value="Cu-R_CopD_dom"/>
</dbReference>
<feature type="transmembrane region" description="Helical" evidence="10">
    <location>
        <begin position="333"/>
        <end position="350"/>
    </location>
</feature>
<dbReference type="GO" id="GO:0042597">
    <property type="term" value="C:periplasmic space"/>
    <property type="evidence" value="ECO:0007669"/>
    <property type="project" value="InterPro"/>
</dbReference>
<evidence type="ECO:0000256" key="8">
    <source>
        <dbReference type="ARBA" id="ARBA00023136"/>
    </source>
</evidence>
<feature type="compositionally biased region" description="Low complexity" evidence="9">
    <location>
        <begin position="151"/>
        <end position="160"/>
    </location>
</feature>
<keyword evidence="6 10" id="KW-1133">Transmembrane helix</keyword>
<dbReference type="InterPro" id="IPR007348">
    <property type="entry name" value="CopC_dom"/>
</dbReference>
<gene>
    <name evidence="13" type="ORF">DFP97_10882</name>
</gene>
<dbReference type="InterPro" id="IPR014756">
    <property type="entry name" value="Ig_E-set"/>
</dbReference>
<proteinExistence type="predicted"/>
<feature type="compositionally biased region" description="Acidic residues" evidence="9">
    <location>
        <begin position="212"/>
        <end position="222"/>
    </location>
</feature>
<dbReference type="GO" id="GO:0005886">
    <property type="term" value="C:plasma membrane"/>
    <property type="evidence" value="ECO:0007669"/>
    <property type="project" value="UniProtKB-SubCell"/>
</dbReference>
<evidence type="ECO:0000256" key="2">
    <source>
        <dbReference type="ARBA" id="ARBA00022475"/>
    </source>
</evidence>
<feature type="region of interest" description="Disordered" evidence="9">
    <location>
        <begin position="116"/>
        <end position="255"/>
    </location>
</feature>
<name>A0A368W410_9BACL</name>
<dbReference type="PANTHER" id="PTHR34820:SF4">
    <property type="entry name" value="INNER MEMBRANE PROTEIN YEBZ"/>
    <property type="match status" value="1"/>
</dbReference>
<feature type="compositionally biased region" description="Polar residues" evidence="9">
    <location>
        <begin position="171"/>
        <end position="181"/>
    </location>
</feature>
<feature type="transmembrane region" description="Helical" evidence="10">
    <location>
        <begin position="428"/>
        <end position="451"/>
    </location>
</feature>
<feature type="transmembrane region" description="Helical" evidence="10">
    <location>
        <begin position="551"/>
        <end position="572"/>
    </location>
</feature>
<feature type="transmembrane region" description="Helical" evidence="10">
    <location>
        <begin position="402"/>
        <end position="422"/>
    </location>
</feature>
<dbReference type="Gene3D" id="2.60.40.1220">
    <property type="match status" value="1"/>
</dbReference>
<evidence type="ECO:0000256" key="5">
    <source>
        <dbReference type="ARBA" id="ARBA00022729"/>
    </source>
</evidence>
<dbReference type="Pfam" id="PF05425">
    <property type="entry name" value="CopD"/>
    <property type="match status" value="1"/>
</dbReference>
<accession>A0A368W410</accession>
<reference evidence="13 14" key="1">
    <citation type="submission" date="2018-07" db="EMBL/GenBank/DDBJ databases">
        <title>Genomic Encyclopedia of Type Strains, Phase III (KMG-III): the genomes of soil and plant-associated and newly described type strains.</title>
        <authorList>
            <person name="Whitman W."/>
        </authorList>
    </citation>
    <scope>NUCLEOTIDE SEQUENCE [LARGE SCALE GENOMIC DNA]</scope>
    <source>
        <strain evidence="13 14">CECT 7506</strain>
    </source>
</reference>
<evidence type="ECO:0000256" key="1">
    <source>
        <dbReference type="ARBA" id="ARBA00004651"/>
    </source>
</evidence>
<dbReference type="Pfam" id="PF04234">
    <property type="entry name" value="CopC"/>
    <property type="match status" value="1"/>
</dbReference>
<dbReference type="Proteomes" id="UP000252415">
    <property type="component" value="Unassembled WGS sequence"/>
</dbReference>
<feature type="compositionally biased region" description="Polar residues" evidence="9">
    <location>
        <begin position="128"/>
        <end position="139"/>
    </location>
</feature>
<evidence type="ECO:0000256" key="10">
    <source>
        <dbReference type="SAM" id="Phobius"/>
    </source>
</evidence>
<evidence type="ECO:0000256" key="7">
    <source>
        <dbReference type="ARBA" id="ARBA00023008"/>
    </source>
</evidence>
<dbReference type="AlphaFoldDB" id="A0A368W410"/>
<keyword evidence="14" id="KW-1185">Reference proteome</keyword>
<feature type="transmembrane region" description="Helical" evidence="10">
    <location>
        <begin position="291"/>
        <end position="313"/>
    </location>
</feature>
<dbReference type="InterPro" id="IPR014755">
    <property type="entry name" value="Cu-Rt/internalin_Ig-like"/>
</dbReference>
<dbReference type="GO" id="GO:0046688">
    <property type="term" value="P:response to copper ion"/>
    <property type="evidence" value="ECO:0007669"/>
    <property type="project" value="InterPro"/>
</dbReference>
<keyword evidence="2" id="KW-1003">Cell membrane</keyword>
<evidence type="ECO:0000256" key="3">
    <source>
        <dbReference type="ARBA" id="ARBA00022692"/>
    </source>
</evidence>
<evidence type="ECO:0000259" key="12">
    <source>
        <dbReference type="Pfam" id="PF05425"/>
    </source>
</evidence>
<feature type="domain" description="CopC" evidence="11">
    <location>
        <begin position="13"/>
        <end position="106"/>
    </location>
</feature>
<evidence type="ECO:0000256" key="4">
    <source>
        <dbReference type="ARBA" id="ARBA00022723"/>
    </source>
</evidence>
<comment type="subcellular location">
    <subcellularLocation>
        <location evidence="1">Cell membrane</location>
        <topology evidence="1">Multi-pass membrane protein</topology>
    </subcellularLocation>
</comment>
<feature type="domain" description="Copper resistance protein D" evidence="12">
    <location>
        <begin position="466"/>
        <end position="572"/>
    </location>
</feature>